<proteinExistence type="predicted"/>
<sequence>MMSKLRSAIIAGAALTACLLSGQPASATDAAPLWFGATHVTTDTSTTYAGWVDGNGPDRYRSFAHCKVGDPSYGVWRWAGDRRGSSSYCPSGIKDGPGQRGFILEAV</sequence>
<dbReference type="EMBL" id="FMHW01000002">
    <property type="protein sequence ID" value="SCL28551.1"/>
    <property type="molecule type" value="Genomic_DNA"/>
</dbReference>
<name>A0A1C6SGF4_9ACTN</name>
<dbReference type="RefSeq" id="WP_091643749.1">
    <property type="nucleotide sequence ID" value="NZ_FMHW01000002.1"/>
</dbReference>
<dbReference type="AlphaFoldDB" id="A0A1C6SGF4"/>
<dbReference type="OrthoDB" id="4336480at2"/>
<reference evidence="3" key="1">
    <citation type="submission" date="2016-06" db="EMBL/GenBank/DDBJ databases">
        <authorList>
            <person name="Varghese N."/>
            <person name="Submissions Spin"/>
        </authorList>
    </citation>
    <scope>NUCLEOTIDE SEQUENCE [LARGE SCALE GENOMIC DNA]</scope>
    <source>
        <strain evidence="3">DSM 43817</strain>
    </source>
</reference>
<evidence type="ECO:0000313" key="2">
    <source>
        <dbReference type="EMBL" id="SCL28551.1"/>
    </source>
</evidence>
<protein>
    <submittedName>
        <fullName evidence="2">Uncharacterized protein</fullName>
    </submittedName>
</protein>
<evidence type="ECO:0000256" key="1">
    <source>
        <dbReference type="SAM" id="SignalP"/>
    </source>
</evidence>
<organism evidence="2 3">
    <name type="scientific">Micromonospora pallida</name>
    <dbReference type="NCBI Taxonomy" id="145854"/>
    <lineage>
        <taxon>Bacteria</taxon>
        <taxon>Bacillati</taxon>
        <taxon>Actinomycetota</taxon>
        <taxon>Actinomycetes</taxon>
        <taxon>Micromonosporales</taxon>
        <taxon>Micromonosporaceae</taxon>
        <taxon>Micromonospora</taxon>
    </lineage>
</organism>
<dbReference type="Proteomes" id="UP000198959">
    <property type="component" value="Unassembled WGS sequence"/>
</dbReference>
<keyword evidence="1" id="KW-0732">Signal</keyword>
<evidence type="ECO:0000313" key="3">
    <source>
        <dbReference type="Proteomes" id="UP000198959"/>
    </source>
</evidence>
<gene>
    <name evidence="2" type="ORF">GA0074692_2561</name>
</gene>
<dbReference type="PROSITE" id="PS51257">
    <property type="entry name" value="PROKAR_LIPOPROTEIN"/>
    <property type="match status" value="1"/>
</dbReference>
<feature type="signal peptide" evidence="1">
    <location>
        <begin position="1"/>
        <end position="27"/>
    </location>
</feature>
<accession>A0A1C6SGF4</accession>
<feature type="chain" id="PRO_5008745735" evidence="1">
    <location>
        <begin position="28"/>
        <end position="107"/>
    </location>
</feature>
<keyword evidence="3" id="KW-1185">Reference proteome</keyword>